<dbReference type="AlphaFoldDB" id="A0AAN8YD19"/>
<name>A0AAN8YD19_SOLBU</name>
<gene>
    <name evidence="1" type="ORF">RDI58_012372</name>
</gene>
<proteinExistence type="predicted"/>
<dbReference type="EMBL" id="JBANQN010000005">
    <property type="protein sequence ID" value="KAK6788574.1"/>
    <property type="molecule type" value="Genomic_DNA"/>
</dbReference>
<accession>A0AAN8YD19</accession>
<comment type="caution">
    <text evidence="1">The sequence shown here is derived from an EMBL/GenBank/DDBJ whole genome shotgun (WGS) entry which is preliminary data.</text>
</comment>
<reference evidence="1 2" key="1">
    <citation type="submission" date="2024-02" db="EMBL/GenBank/DDBJ databases">
        <title>de novo genome assembly of Solanum bulbocastanum strain 11H21.</title>
        <authorList>
            <person name="Hosaka A.J."/>
        </authorList>
    </citation>
    <scope>NUCLEOTIDE SEQUENCE [LARGE SCALE GENOMIC DNA]</scope>
    <source>
        <tissue evidence="1">Young leaves</tissue>
    </source>
</reference>
<dbReference type="Proteomes" id="UP001371456">
    <property type="component" value="Unassembled WGS sequence"/>
</dbReference>
<sequence length="25" mass="2859">MTHPLNLLLAPMRMKAKIKVQVVLI</sequence>
<evidence type="ECO:0000313" key="1">
    <source>
        <dbReference type="EMBL" id="KAK6788574.1"/>
    </source>
</evidence>
<organism evidence="1 2">
    <name type="scientific">Solanum bulbocastanum</name>
    <name type="common">Wild potato</name>
    <dbReference type="NCBI Taxonomy" id="147425"/>
    <lineage>
        <taxon>Eukaryota</taxon>
        <taxon>Viridiplantae</taxon>
        <taxon>Streptophyta</taxon>
        <taxon>Embryophyta</taxon>
        <taxon>Tracheophyta</taxon>
        <taxon>Spermatophyta</taxon>
        <taxon>Magnoliopsida</taxon>
        <taxon>eudicotyledons</taxon>
        <taxon>Gunneridae</taxon>
        <taxon>Pentapetalae</taxon>
        <taxon>asterids</taxon>
        <taxon>lamiids</taxon>
        <taxon>Solanales</taxon>
        <taxon>Solanaceae</taxon>
        <taxon>Solanoideae</taxon>
        <taxon>Solaneae</taxon>
        <taxon>Solanum</taxon>
    </lineage>
</organism>
<evidence type="ECO:0000313" key="2">
    <source>
        <dbReference type="Proteomes" id="UP001371456"/>
    </source>
</evidence>
<keyword evidence="2" id="KW-1185">Reference proteome</keyword>
<protein>
    <submittedName>
        <fullName evidence="1">Uncharacterized protein</fullName>
    </submittedName>
</protein>